<dbReference type="EMBL" id="CP016534">
    <property type="protein sequence ID" value="ANU09823.1"/>
    <property type="molecule type" value="Genomic_DNA"/>
</dbReference>
<dbReference type="Pfam" id="PF12679">
    <property type="entry name" value="ABC2_membrane_2"/>
    <property type="match status" value="1"/>
</dbReference>
<dbReference type="PANTHER" id="PTHR43471">
    <property type="entry name" value="ABC TRANSPORTER PERMEASE"/>
    <property type="match status" value="1"/>
</dbReference>
<feature type="transmembrane region" description="Helical" evidence="1">
    <location>
        <begin position="119"/>
        <end position="140"/>
    </location>
</feature>
<keyword evidence="1" id="KW-0812">Transmembrane</keyword>
<name>A0A1C7DF23_9BACL</name>
<dbReference type="Proteomes" id="UP000004725">
    <property type="component" value="Unassembled WGS sequence"/>
</dbReference>
<feature type="transmembrane region" description="Helical" evidence="1">
    <location>
        <begin position="160"/>
        <end position="178"/>
    </location>
</feature>
<evidence type="ECO:0000313" key="2">
    <source>
        <dbReference type="EMBL" id="ANU09823.1"/>
    </source>
</evidence>
<dbReference type="OrthoDB" id="4187110at2"/>
<evidence type="ECO:0000313" key="5">
    <source>
        <dbReference type="Proteomes" id="UP000092661"/>
    </source>
</evidence>
<protein>
    <submittedName>
        <fullName evidence="3">ABC transporter permease</fullName>
    </submittedName>
</protein>
<feature type="transmembrane region" description="Helical" evidence="1">
    <location>
        <begin position="228"/>
        <end position="251"/>
    </location>
</feature>
<evidence type="ECO:0000313" key="4">
    <source>
        <dbReference type="Proteomes" id="UP000004725"/>
    </source>
</evidence>
<dbReference type="RefSeq" id="WP_006829042.1">
    <property type="nucleotide sequence ID" value="NZ_AJYB01000014.1"/>
</dbReference>
<evidence type="ECO:0000256" key="1">
    <source>
        <dbReference type="SAM" id="Phobius"/>
    </source>
</evidence>
<sequence length="261" mass="28412">MNQFSVLMQKEWRENMRNYKIYWIPAIFILLGITEPVVNYFLPQIIESSGGLPEGAVFEFPTPAPEQILIAVMEQFQTIGIAVLILAYMGTVAGERKSGTATLLYVRPLSFPVYFLSKWVMASAISLFSVWLGFLAGYYYTLLFFGTVEFGMLLQMVGTYSIWVMLIVSIVVAASAAMPNGGLAAAVAFAIYVILQLADGLFGTSWAISPVKLPQYATAWLTGSSDSASLAGAIGVAVLIIVALFVLGSWASRKNKAKTKV</sequence>
<keyword evidence="1" id="KW-1133">Transmembrane helix</keyword>
<dbReference type="Proteomes" id="UP000092661">
    <property type="component" value="Chromosome"/>
</dbReference>
<feature type="transmembrane region" description="Helical" evidence="1">
    <location>
        <begin position="21"/>
        <end position="42"/>
    </location>
</feature>
<feature type="transmembrane region" description="Helical" evidence="1">
    <location>
        <begin position="185"/>
        <end position="208"/>
    </location>
</feature>
<dbReference type="KEGG" id="pana:BBH88_05675"/>
<keyword evidence="1" id="KW-0472">Membrane</keyword>
<reference evidence="5" key="2">
    <citation type="submission" date="2016-07" db="EMBL/GenBank/DDBJ databases">
        <authorList>
            <person name="See-Too W.S."/>
        </authorList>
    </citation>
    <scope>NUCLEOTIDE SEQUENCE [LARGE SCALE GENOMIC DNA]</scope>
    <source>
        <strain evidence="5">DSM 14505</strain>
    </source>
</reference>
<organism evidence="3 4">
    <name type="scientific">Planococcus antarcticus DSM 14505</name>
    <dbReference type="NCBI Taxonomy" id="1185653"/>
    <lineage>
        <taxon>Bacteria</taxon>
        <taxon>Bacillati</taxon>
        <taxon>Bacillota</taxon>
        <taxon>Bacilli</taxon>
        <taxon>Bacillales</taxon>
        <taxon>Caryophanaceae</taxon>
        <taxon>Planococcus</taxon>
    </lineage>
</organism>
<feature type="transmembrane region" description="Helical" evidence="1">
    <location>
        <begin position="68"/>
        <end position="88"/>
    </location>
</feature>
<keyword evidence="5" id="KW-1185">Reference proteome</keyword>
<dbReference type="GO" id="GO:0005886">
    <property type="term" value="C:plasma membrane"/>
    <property type="evidence" value="ECO:0007669"/>
    <property type="project" value="UniProtKB-SubCell"/>
</dbReference>
<evidence type="ECO:0000313" key="3">
    <source>
        <dbReference type="EMBL" id="EIM07574.1"/>
    </source>
</evidence>
<reference evidence="3 4" key="1">
    <citation type="journal article" date="2012" name="J. Bacteriol.">
        <title>Genome Sequence of the Antarctic Psychrophile Bacterium Planococcus antarcticus DSM 14505.</title>
        <authorList>
            <person name="Margolles A."/>
            <person name="Gueimonde M."/>
            <person name="Sanchez B."/>
        </authorList>
    </citation>
    <scope>NUCLEOTIDE SEQUENCE [LARGE SCALE GENOMIC DNA]</scope>
    <source>
        <strain evidence="3 4">DSM 14505</strain>
    </source>
</reference>
<reference evidence="2" key="3">
    <citation type="submission" date="2016-10" db="EMBL/GenBank/DDBJ databases">
        <authorList>
            <person name="See-Too W.S."/>
        </authorList>
    </citation>
    <scope>NUCLEOTIDE SEQUENCE</scope>
    <source>
        <strain evidence="2">DSM 14505</strain>
    </source>
</reference>
<accession>A0A1C7DF23</accession>
<dbReference type="AlphaFoldDB" id="A0A1C7DF23"/>
<gene>
    <name evidence="3" type="ORF">A1A1_05172</name>
    <name evidence="2" type="ORF">BBH88_05675</name>
</gene>
<dbReference type="EMBL" id="AJYB01000014">
    <property type="protein sequence ID" value="EIM07574.1"/>
    <property type="molecule type" value="Genomic_DNA"/>
</dbReference>
<proteinExistence type="predicted"/>
<dbReference type="eggNOG" id="COG1277">
    <property type="taxonomic scope" value="Bacteria"/>
</dbReference>
<dbReference type="GO" id="GO:0140359">
    <property type="term" value="F:ABC-type transporter activity"/>
    <property type="evidence" value="ECO:0007669"/>
    <property type="project" value="InterPro"/>
</dbReference>